<dbReference type="NCBIfam" id="TIGR03435">
    <property type="entry name" value="Soli_TIGR03435"/>
    <property type="match status" value="1"/>
</dbReference>
<organism evidence="2 3">
    <name type="scientific">Terriglobus roseus</name>
    <dbReference type="NCBI Taxonomy" id="392734"/>
    <lineage>
        <taxon>Bacteria</taxon>
        <taxon>Pseudomonadati</taxon>
        <taxon>Acidobacteriota</taxon>
        <taxon>Terriglobia</taxon>
        <taxon>Terriglobales</taxon>
        <taxon>Acidobacteriaceae</taxon>
        <taxon>Terriglobus</taxon>
    </lineage>
</organism>
<keyword evidence="1" id="KW-0732">Signal</keyword>
<dbReference type="Pfam" id="PF12543">
    <property type="entry name" value="DUF3738"/>
    <property type="match status" value="1"/>
</dbReference>
<evidence type="ECO:0000256" key="1">
    <source>
        <dbReference type="SAM" id="SignalP"/>
    </source>
</evidence>
<dbReference type="AlphaFoldDB" id="A0A1G7FW61"/>
<keyword evidence="3" id="KW-1185">Reference proteome</keyword>
<evidence type="ECO:0000313" key="2">
    <source>
        <dbReference type="EMBL" id="SDE80133.1"/>
    </source>
</evidence>
<name>A0A1G7FW61_9BACT</name>
<accession>A0A1G7FW61</accession>
<dbReference type="EMBL" id="LT629690">
    <property type="protein sequence ID" value="SDE80133.1"/>
    <property type="molecule type" value="Genomic_DNA"/>
</dbReference>
<proteinExistence type="predicted"/>
<feature type="signal peptide" evidence="1">
    <location>
        <begin position="1"/>
        <end position="19"/>
    </location>
</feature>
<evidence type="ECO:0000313" key="3">
    <source>
        <dbReference type="Proteomes" id="UP000182427"/>
    </source>
</evidence>
<feature type="chain" id="PRO_5009241044" evidence="1">
    <location>
        <begin position="20"/>
        <end position="292"/>
    </location>
</feature>
<dbReference type="Proteomes" id="UP000182427">
    <property type="component" value="Chromosome I"/>
</dbReference>
<dbReference type="InterPro" id="IPR017801">
    <property type="entry name" value="DUF3738"/>
</dbReference>
<dbReference type="RefSeq" id="WP_083343728.1">
    <property type="nucleotide sequence ID" value="NZ_LT629690.1"/>
</dbReference>
<reference evidence="2 3" key="1">
    <citation type="submission" date="2016-10" db="EMBL/GenBank/DDBJ databases">
        <authorList>
            <person name="de Groot N.N."/>
        </authorList>
    </citation>
    <scope>NUCLEOTIDE SEQUENCE [LARGE SCALE GENOMIC DNA]</scope>
    <source>
        <strain evidence="2 3">GAS232</strain>
    </source>
</reference>
<gene>
    <name evidence="2" type="ORF">SAMN05444167_0468</name>
</gene>
<protein>
    <submittedName>
        <fullName evidence="2">Soil-associated protein, TIGR03435 family</fullName>
    </submittedName>
</protein>
<dbReference type="OrthoDB" id="116820at2"/>
<sequence length="292" mass="31801">MRMLANLLAIFALTLPVAAQQKLAFDVASIRENKSVAGPGGEQPSTNVPLGPGNVYSPTGGQLNIRNTGLLLLVSFAYRMSIPQQDAFRDMAPTWVTEERFDIQARTDKTDVTKDELRLMMRSLLADRFGLVVHNETRTAPVYSMQLLKADTLGPHFRKHTGACSKDFKGKTTVDADADGYPEVCGGLLLLSGSASTHFRIGARDMPITVFATSLTGWGDLGRPVINDTGIKDNIDFVLDFVPPYAQAAAGADVDGQGFQEALRKQLGLKLEAQKQPVEMMVLDHIDHLSEN</sequence>